<dbReference type="SUPFAM" id="SSF51735">
    <property type="entry name" value="NAD(P)-binding Rossmann-fold domains"/>
    <property type="match status" value="1"/>
</dbReference>
<dbReference type="Proteomes" id="UP000011058">
    <property type="component" value="Chromosome"/>
</dbReference>
<dbReference type="HOGENOM" id="CLU_027324_1_0_10"/>
<feature type="domain" description="Mannitol dehydrogenase N-terminal" evidence="3">
    <location>
        <begin position="17"/>
        <end position="254"/>
    </location>
</feature>
<dbReference type="STRING" id="1166018.FAES_2993"/>
<dbReference type="PANTHER" id="PTHR30524:SF0">
    <property type="entry name" value="ALTRONATE OXIDOREDUCTASE-RELATED"/>
    <property type="match status" value="1"/>
</dbReference>
<dbReference type="EMBL" id="HE796683">
    <property type="protein sequence ID" value="CCH01002.1"/>
    <property type="molecule type" value="Genomic_DNA"/>
</dbReference>
<dbReference type="InterPro" id="IPR036291">
    <property type="entry name" value="NAD(P)-bd_dom_sf"/>
</dbReference>
<dbReference type="GO" id="GO:0019592">
    <property type="term" value="P:mannitol catabolic process"/>
    <property type="evidence" value="ECO:0007669"/>
    <property type="project" value="TreeGrafter"/>
</dbReference>
<gene>
    <name evidence="5" type="primary">uxaB1</name>
    <name evidence="5" type="ORF">FAES_2993</name>
</gene>
<organism evidence="5 6">
    <name type="scientific">Fibrella aestuarina BUZ 2</name>
    <dbReference type="NCBI Taxonomy" id="1166018"/>
    <lineage>
        <taxon>Bacteria</taxon>
        <taxon>Pseudomonadati</taxon>
        <taxon>Bacteroidota</taxon>
        <taxon>Cytophagia</taxon>
        <taxon>Cytophagales</taxon>
        <taxon>Spirosomataceae</taxon>
        <taxon>Fibrella</taxon>
    </lineage>
</organism>
<evidence type="ECO:0000313" key="6">
    <source>
        <dbReference type="Proteomes" id="UP000011058"/>
    </source>
</evidence>
<dbReference type="Gene3D" id="3.40.50.720">
    <property type="entry name" value="NAD(P)-binding Rossmann-like Domain"/>
    <property type="match status" value="1"/>
</dbReference>
<keyword evidence="6" id="KW-1185">Reference proteome</keyword>
<dbReference type="Gene3D" id="1.10.1040.10">
    <property type="entry name" value="N-(1-d-carboxylethyl)-l-norvaline Dehydrogenase, domain 2"/>
    <property type="match status" value="1"/>
</dbReference>
<accession>I0KA49</accession>
<dbReference type="GO" id="GO:0009026">
    <property type="term" value="F:tagaturonate reductase activity"/>
    <property type="evidence" value="ECO:0007669"/>
    <property type="project" value="UniProtKB-EC"/>
</dbReference>
<dbReference type="InterPro" id="IPR008927">
    <property type="entry name" value="6-PGluconate_DH-like_C_sf"/>
</dbReference>
<dbReference type="Pfam" id="PF01232">
    <property type="entry name" value="Mannitol_dh"/>
    <property type="match status" value="1"/>
</dbReference>
<dbReference type="GO" id="GO:0005829">
    <property type="term" value="C:cytosol"/>
    <property type="evidence" value="ECO:0007669"/>
    <property type="project" value="TreeGrafter"/>
</dbReference>
<evidence type="ECO:0000256" key="2">
    <source>
        <dbReference type="ARBA" id="ARBA00023027"/>
    </source>
</evidence>
<proteinExistence type="predicted"/>
<reference evidence="5 6" key="1">
    <citation type="journal article" date="2012" name="J. Bacteriol.">
        <title>Genome Sequence of Fibrella aestuarina BUZ 2T, a Filamentous Marine Bacterium.</title>
        <authorList>
            <person name="Filippini M."/>
            <person name="Qi W."/>
            <person name="Blom J."/>
            <person name="Goesmann A."/>
            <person name="Smits T.H."/>
            <person name="Bagheri H.C."/>
        </authorList>
    </citation>
    <scope>NUCLEOTIDE SEQUENCE [LARGE SCALE GENOMIC DNA]</scope>
    <source>
        <strain evidence="6">BUZ 2T</strain>
    </source>
</reference>
<evidence type="ECO:0000313" key="5">
    <source>
        <dbReference type="EMBL" id="CCH01002.1"/>
    </source>
</evidence>
<dbReference type="RefSeq" id="WP_015332101.1">
    <property type="nucleotide sequence ID" value="NC_020054.1"/>
</dbReference>
<evidence type="ECO:0000256" key="1">
    <source>
        <dbReference type="ARBA" id="ARBA00023002"/>
    </source>
</evidence>
<dbReference type="Pfam" id="PF08125">
    <property type="entry name" value="Mannitol_dh_C"/>
    <property type="match status" value="1"/>
</dbReference>
<dbReference type="SUPFAM" id="SSF48179">
    <property type="entry name" value="6-phosphogluconate dehydrogenase C-terminal domain-like"/>
    <property type="match status" value="1"/>
</dbReference>
<dbReference type="OrthoDB" id="9768714at2"/>
<dbReference type="PANTHER" id="PTHR30524">
    <property type="entry name" value="MANNITOL-1-PHOSPHATE 5-DEHYDROGENASE"/>
    <property type="match status" value="1"/>
</dbReference>
<keyword evidence="1 5" id="KW-0560">Oxidoreductase</keyword>
<dbReference type="GO" id="GO:0008926">
    <property type="term" value="F:mannitol-1-phosphate 5-dehydrogenase activity"/>
    <property type="evidence" value="ECO:0007669"/>
    <property type="project" value="TreeGrafter"/>
</dbReference>
<evidence type="ECO:0000259" key="4">
    <source>
        <dbReference type="Pfam" id="PF08125"/>
    </source>
</evidence>
<evidence type="ECO:0000259" key="3">
    <source>
        <dbReference type="Pfam" id="PF01232"/>
    </source>
</evidence>
<protein>
    <submittedName>
        <fullName evidence="5">Tagaturonate reductase</fullName>
        <ecNumber evidence="5">1.1.1.58</ecNumber>
    </submittedName>
</protein>
<dbReference type="KEGG" id="fae:FAES_2993"/>
<dbReference type="InterPro" id="IPR013328">
    <property type="entry name" value="6PGD_dom2"/>
</dbReference>
<dbReference type="InterPro" id="IPR013131">
    <property type="entry name" value="Mannitol_DH_N"/>
</dbReference>
<dbReference type="eggNOG" id="COG0246">
    <property type="taxonomic scope" value="Bacteria"/>
</dbReference>
<sequence>MNRLSAPLAPAPTLPERVLQFGTGVLLRGLVDYLIDRANKQGVFNGSIVIVKSTGNDVSEFAEQDNRYTVWTRGIENGQPIDQSTVVTAVSRVLAAQTQWDDILALARKPSLQVIVSNTTEVGLQYVEESLFENVPQSFPAKLTAFLYERFKNAGGSRKMGLVVVPTELIPDNGLRLREAVERTAKHNELGKLFMKWLKFHVRFCNSLVDRIVTGRPDSETAAAFAQKAGYDDQLLIATEPYHLWAIEGDDRVKTMLSFAQASPDAVLIDEDINFYRERKLRLLNGTHTFMTPLSYLLGNVTVEEAMKHPKVGPLVEQLMHDDIIPTIPADALGDEGPTALADFANAVLDRFRNPFNEHFLLNITLQQTAKMQMRNVATLQRAVALSGTVPDRMALCFAAYLLFMRAARQTESGEFVGEVTVPDGDVVYPIRDEKAGYFYEKWQAVDSNQPGSISTFVQTVLADQSLWQADLTTLPGFTEQVTTYLTTMLTKEVDAAL</sequence>
<keyword evidence="2" id="KW-0520">NAD</keyword>
<feature type="domain" description="Mannitol dehydrogenase C-terminal" evidence="4">
    <location>
        <begin position="272"/>
        <end position="489"/>
    </location>
</feature>
<dbReference type="AlphaFoldDB" id="I0KA49"/>
<dbReference type="NCBIfam" id="NF002969">
    <property type="entry name" value="PRK03643.1"/>
    <property type="match status" value="1"/>
</dbReference>
<dbReference type="EC" id="1.1.1.58" evidence="5"/>
<name>I0KA49_9BACT</name>
<dbReference type="InterPro" id="IPR013118">
    <property type="entry name" value="Mannitol_DH_C"/>
</dbReference>
<dbReference type="PATRIC" id="fig|1166018.3.peg.4762"/>